<dbReference type="EMBL" id="JAPFQI010000019">
    <property type="protein sequence ID" value="MCW8087650.1"/>
    <property type="molecule type" value="Genomic_DNA"/>
</dbReference>
<dbReference type="Gene3D" id="1.10.443.10">
    <property type="entry name" value="Intergrase catalytic core"/>
    <property type="match status" value="1"/>
</dbReference>
<gene>
    <name evidence="7" type="ORF">OF850_18655</name>
</gene>
<dbReference type="SUPFAM" id="SSF56349">
    <property type="entry name" value="DNA breaking-rejoining enzymes"/>
    <property type="match status" value="1"/>
</dbReference>
<accession>A0ABT3NZX8</accession>
<dbReference type="RefSeq" id="WP_301591857.1">
    <property type="nucleotide sequence ID" value="NZ_JAPFQI010000019.1"/>
</dbReference>
<evidence type="ECO:0000256" key="1">
    <source>
        <dbReference type="ARBA" id="ARBA00008857"/>
    </source>
</evidence>
<evidence type="ECO:0000256" key="4">
    <source>
        <dbReference type="ARBA" id="ARBA00023172"/>
    </source>
</evidence>
<proteinExistence type="inferred from homology"/>
<keyword evidence="4" id="KW-0233">DNA recombination</keyword>
<dbReference type="PANTHER" id="PTHR30349">
    <property type="entry name" value="PHAGE INTEGRASE-RELATED"/>
    <property type="match status" value="1"/>
</dbReference>
<feature type="domain" description="Tyr recombinase" evidence="6">
    <location>
        <begin position="394"/>
        <end position="600"/>
    </location>
</feature>
<dbReference type="InterPro" id="IPR050090">
    <property type="entry name" value="Tyrosine_recombinase_XerCD"/>
</dbReference>
<keyword evidence="8" id="KW-1185">Reference proteome</keyword>
<organism evidence="7 8">
    <name type="scientific">Sabulicella glaciei</name>
    <dbReference type="NCBI Taxonomy" id="2984948"/>
    <lineage>
        <taxon>Bacteria</taxon>
        <taxon>Pseudomonadati</taxon>
        <taxon>Pseudomonadota</taxon>
        <taxon>Alphaproteobacteria</taxon>
        <taxon>Acetobacterales</taxon>
        <taxon>Acetobacteraceae</taxon>
        <taxon>Sabulicella</taxon>
    </lineage>
</organism>
<evidence type="ECO:0000256" key="5">
    <source>
        <dbReference type="SAM" id="MobiDB-lite"/>
    </source>
</evidence>
<dbReference type="Pfam" id="PF00589">
    <property type="entry name" value="Phage_integrase"/>
    <property type="match status" value="1"/>
</dbReference>
<evidence type="ECO:0000259" key="6">
    <source>
        <dbReference type="PROSITE" id="PS51898"/>
    </source>
</evidence>
<dbReference type="InterPro" id="IPR011010">
    <property type="entry name" value="DNA_brk_join_enz"/>
</dbReference>
<dbReference type="InterPro" id="IPR013762">
    <property type="entry name" value="Integrase-like_cat_sf"/>
</dbReference>
<name>A0ABT3NZX8_9PROT</name>
<evidence type="ECO:0000313" key="8">
    <source>
        <dbReference type="Proteomes" id="UP001526430"/>
    </source>
</evidence>
<feature type="region of interest" description="Disordered" evidence="5">
    <location>
        <begin position="621"/>
        <end position="642"/>
    </location>
</feature>
<keyword evidence="3" id="KW-0238">DNA-binding</keyword>
<evidence type="ECO:0000256" key="3">
    <source>
        <dbReference type="ARBA" id="ARBA00023125"/>
    </source>
</evidence>
<dbReference type="PANTHER" id="PTHR30349:SF41">
    <property type="entry name" value="INTEGRASE_RECOMBINASE PROTEIN MJ0367-RELATED"/>
    <property type="match status" value="1"/>
</dbReference>
<dbReference type="Proteomes" id="UP001526430">
    <property type="component" value="Unassembled WGS sequence"/>
</dbReference>
<reference evidence="7 8" key="1">
    <citation type="submission" date="2022-10" db="EMBL/GenBank/DDBJ databases">
        <title>Roseococcus glaciei nov., sp. nov., isolated from glacier.</title>
        <authorList>
            <person name="Liu Q."/>
            <person name="Xin Y.-H."/>
        </authorList>
    </citation>
    <scope>NUCLEOTIDE SEQUENCE [LARGE SCALE GENOMIC DNA]</scope>
    <source>
        <strain evidence="7 8">MDT2-1-1</strain>
    </source>
</reference>
<dbReference type="CDD" id="cd01184">
    <property type="entry name" value="INT_C_like_1"/>
    <property type="match status" value="1"/>
</dbReference>
<evidence type="ECO:0000256" key="2">
    <source>
        <dbReference type="ARBA" id="ARBA00022908"/>
    </source>
</evidence>
<protein>
    <submittedName>
        <fullName evidence="7">Site-specific integrase</fullName>
    </submittedName>
</protein>
<comment type="caution">
    <text evidence="7">The sequence shown here is derived from an EMBL/GenBank/DDBJ whole genome shotgun (WGS) entry which is preliminary data.</text>
</comment>
<sequence>MRSISPETLADLLAEYRDDLVQRLAVQRVRAGGGSDARTSTVVGTLSPTQTRALLDGLMGAEPGDTLGRGTTALLAEAAAPHSDQLVRTQSLSLREARAQRSLGRAAVFQAAVHGLDMELARDDLAGFLDRRGIALTPDKRLLAEEGALKTQAWAHREMANRERAPATEPWQDPVLRISISLKHADSPVDKASPLVVPPTLPPAVDRAATNPSVAPAPVSGAVATPTPTGAGEKTEAPLVSVLAQRWIDEGRSGDPRAAKNAKVRVSTVSDRILARRMFLDLIGDMPAQALVPEVADRFVAVLGRLPARHGKGEYKNLTPRQAIEYADSMDLRACATGDEDAPTVPRLSLATVNRYLSALAPALDGNAPLDRHGRTALVAARYTKAQVEAEPTFVRKQLDDDQLHRIFHGPLFLGHDGSRDRGKPGPYLVRDGMYWTPLLALYGGACLEEVLQLRPKDIVRRDGVALMCIGADGAKVKGLNRRRDVPLHDALIRLGFLDWVEEARRNGQARLFPEVRRGGSDGRFGHAETQRHTAYRRAVGITGRGADIHGLRHTFSNRLFRTGVNQAAIADLMGHARTGITAATYGGDFMETDLATVVNRISFPAVDLNRLIEAAGSLRASQPPRRLRGKPRSIRAPGAET</sequence>
<evidence type="ECO:0000313" key="7">
    <source>
        <dbReference type="EMBL" id="MCW8087650.1"/>
    </source>
</evidence>
<comment type="similarity">
    <text evidence="1">Belongs to the 'phage' integrase family.</text>
</comment>
<dbReference type="PROSITE" id="PS51898">
    <property type="entry name" value="TYR_RECOMBINASE"/>
    <property type="match status" value="1"/>
</dbReference>
<dbReference type="InterPro" id="IPR002104">
    <property type="entry name" value="Integrase_catalytic"/>
</dbReference>
<keyword evidence="2" id="KW-0229">DNA integration</keyword>